<dbReference type="EMBL" id="BASY01000001">
    <property type="protein sequence ID" value="GAD45678.1"/>
    <property type="molecule type" value="Genomic_DNA"/>
</dbReference>
<sequence length="130" mass="15716">MLDYYLEEAILNKAEVLQILLEFQTLEIEQITQITSFSEKNIYQYLAELKEEFQDLFCLRVMKRTVHLDIYTKLNPLVCFHRIYQGSTFLRLLCYFLREEKESFACFIQKEYLSRFNMTTEVCATRFIGF</sequence>
<name>A0AAN4P7F1_STRAP</name>
<reference evidence="2" key="1">
    <citation type="submission" date="2013-09" db="EMBL/GenBank/DDBJ databases">
        <title>Genome Sequences of seven clinical isolates and type strains of anginosus group streptococci.</title>
        <authorList>
            <person name="Maruyama F."/>
            <person name="Sakurai A."/>
            <person name="Ogura Y."/>
            <person name="Homma H."/>
            <person name="Takahashi N."/>
            <person name="Ohtsubo Y."/>
            <person name="Hoshino T."/>
            <person name="Okahashi N."/>
            <person name="Nakagawa I."/>
            <person name="Kimura S."/>
            <person name="Fujiwara T."/>
            <person name="Hayashi T."/>
            <person name="Shintani S."/>
        </authorList>
    </citation>
    <scope>NUCLEOTIDE SEQUENCE [LARGE SCALE GENOMIC DNA]</scope>
    <source>
        <strain evidence="2">T5</strain>
    </source>
</reference>
<organism evidence="1 2">
    <name type="scientific">Streptococcus anginosus T5</name>
    <dbReference type="NCBI Taxonomy" id="1163302"/>
    <lineage>
        <taxon>Bacteria</taxon>
        <taxon>Bacillati</taxon>
        <taxon>Bacillota</taxon>
        <taxon>Bacilli</taxon>
        <taxon>Lactobacillales</taxon>
        <taxon>Streptococcaceae</taxon>
        <taxon>Streptococcus</taxon>
        <taxon>Streptococcus anginosus group</taxon>
    </lineage>
</organism>
<comment type="caution">
    <text evidence="1">The sequence shown here is derived from an EMBL/GenBank/DDBJ whole genome shotgun (WGS) entry which is preliminary data.</text>
</comment>
<dbReference type="Proteomes" id="UP000016981">
    <property type="component" value="Unassembled WGS sequence"/>
</dbReference>
<dbReference type="AlphaFoldDB" id="A0AAN4P7F1"/>
<evidence type="ECO:0000313" key="1">
    <source>
        <dbReference type="EMBL" id="GAD45678.1"/>
    </source>
</evidence>
<proteinExistence type="predicted"/>
<accession>A0AAN4P7F1</accession>
<evidence type="ECO:0000313" key="2">
    <source>
        <dbReference type="Proteomes" id="UP000016981"/>
    </source>
</evidence>
<gene>
    <name evidence="1" type="ORF">ANG6_0173</name>
</gene>
<protein>
    <recommendedName>
        <fullName evidence="3">Mga helix-turn-helix domain-containing protein</fullName>
    </recommendedName>
</protein>
<dbReference type="RefSeq" id="WP_022525929.1">
    <property type="nucleotide sequence ID" value="NZ_BASY01000001.1"/>
</dbReference>
<evidence type="ECO:0008006" key="3">
    <source>
        <dbReference type="Google" id="ProtNLM"/>
    </source>
</evidence>